<accession>A0AAD7FUY2</accession>
<keyword evidence="2" id="KW-1185">Reference proteome</keyword>
<dbReference type="AlphaFoldDB" id="A0AAD7FUY2"/>
<sequence length="121" mass="13430">MKLWQRCRFLAFCTAEGVPTHFQLPADEFVLCTFAASNVGVHAGSTARNNIAALEAWHAVQNAEWKGGSRLRYVLPGVNRWTPESSKRPPRPRISSAMLRALYKGLDFSHPRDTGGKAHAI</sequence>
<evidence type="ECO:0000313" key="2">
    <source>
        <dbReference type="Proteomes" id="UP001221757"/>
    </source>
</evidence>
<name>A0AAD7FUY2_MYCRO</name>
<evidence type="ECO:0000313" key="1">
    <source>
        <dbReference type="EMBL" id="KAJ7640605.1"/>
    </source>
</evidence>
<reference evidence="1" key="1">
    <citation type="submission" date="2023-03" db="EMBL/GenBank/DDBJ databases">
        <title>Massive genome expansion in bonnet fungi (Mycena s.s.) driven by repeated elements and novel gene families across ecological guilds.</title>
        <authorList>
            <consortium name="Lawrence Berkeley National Laboratory"/>
            <person name="Harder C.B."/>
            <person name="Miyauchi S."/>
            <person name="Viragh M."/>
            <person name="Kuo A."/>
            <person name="Thoen E."/>
            <person name="Andreopoulos B."/>
            <person name="Lu D."/>
            <person name="Skrede I."/>
            <person name="Drula E."/>
            <person name="Henrissat B."/>
            <person name="Morin E."/>
            <person name="Kohler A."/>
            <person name="Barry K."/>
            <person name="LaButti K."/>
            <person name="Morin E."/>
            <person name="Salamov A."/>
            <person name="Lipzen A."/>
            <person name="Mereny Z."/>
            <person name="Hegedus B."/>
            <person name="Baldrian P."/>
            <person name="Stursova M."/>
            <person name="Weitz H."/>
            <person name="Taylor A."/>
            <person name="Grigoriev I.V."/>
            <person name="Nagy L.G."/>
            <person name="Martin F."/>
            <person name="Kauserud H."/>
        </authorList>
    </citation>
    <scope>NUCLEOTIDE SEQUENCE</scope>
    <source>
        <strain evidence="1">CBHHK067</strain>
    </source>
</reference>
<dbReference type="Proteomes" id="UP001221757">
    <property type="component" value="Unassembled WGS sequence"/>
</dbReference>
<dbReference type="EMBL" id="JARKIE010000425">
    <property type="protein sequence ID" value="KAJ7640605.1"/>
    <property type="molecule type" value="Genomic_DNA"/>
</dbReference>
<proteinExistence type="predicted"/>
<protein>
    <submittedName>
        <fullName evidence="1">Uncharacterized protein</fullName>
    </submittedName>
</protein>
<organism evidence="1 2">
    <name type="scientific">Mycena rosella</name>
    <name type="common">Pink bonnet</name>
    <name type="synonym">Agaricus rosellus</name>
    <dbReference type="NCBI Taxonomy" id="1033263"/>
    <lineage>
        <taxon>Eukaryota</taxon>
        <taxon>Fungi</taxon>
        <taxon>Dikarya</taxon>
        <taxon>Basidiomycota</taxon>
        <taxon>Agaricomycotina</taxon>
        <taxon>Agaricomycetes</taxon>
        <taxon>Agaricomycetidae</taxon>
        <taxon>Agaricales</taxon>
        <taxon>Marasmiineae</taxon>
        <taxon>Mycenaceae</taxon>
        <taxon>Mycena</taxon>
    </lineage>
</organism>
<gene>
    <name evidence="1" type="ORF">B0H17DRAFT_960307</name>
</gene>
<comment type="caution">
    <text evidence="1">The sequence shown here is derived from an EMBL/GenBank/DDBJ whole genome shotgun (WGS) entry which is preliminary data.</text>
</comment>